<sequence>MSRDCLINIGFGNYVLAGRIVGIVNPASSPMKRLREDARAEGRLVDATQGRKTRSILVTDSNHIFLSSIQSETISQRFAQEEGGKKEEKSKDGHEAVRQYSVQEEGADAT</sequence>
<keyword evidence="4" id="KW-1185">Reference proteome</keyword>
<evidence type="ECO:0000313" key="4">
    <source>
        <dbReference type="Proteomes" id="UP000242645"/>
    </source>
</evidence>
<feature type="compositionally biased region" description="Basic and acidic residues" evidence="2">
    <location>
        <begin position="79"/>
        <end position="97"/>
    </location>
</feature>
<dbReference type="AlphaFoldDB" id="A0A1J1DWD0"/>
<gene>
    <name evidence="3" type="ORF">RSDT_0668</name>
</gene>
<organism evidence="3 4">
    <name type="scientific">Candidatus Desulfovibrio trichonymphae</name>
    <dbReference type="NCBI Taxonomy" id="1725232"/>
    <lineage>
        <taxon>Bacteria</taxon>
        <taxon>Pseudomonadati</taxon>
        <taxon>Thermodesulfobacteriota</taxon>
        <taxon>Desulfovibrionia</taxon>
        <taxon>Desulfovibrionales</taxon>
        <taxon>Desulfovibrionaceae</taxon>
        <taxon>Desulfovibrio</taxon>
    </lineage>
</organism>
<dbReference type="PANTHER" id="PTHR38449">
    <property type="entry name" value="REGULATORY PROTEIN TM_1690-RELATED"/>
    <property type="match status" value="1"/>
</dbReference>
<dbReference type="Proteomes" id="UP000242645">
    <property type="component" value="Chromosome"/>
</dbReference>
<evidence type="ECO:0000256" key="2">
    <source>
        <dbReference type="SAM" id="MobiDB-lite"/>
    </source>
</evidence>
<protein>
    <recommendedName>
        <fullName evidence="1">Putative regulatory protein RSDT_0668</fullName>
    </recommendedName>
</protein>
<dbReference type="EMBL" id="AP017368">
    <property type="protein sequence ID" value="BAV92180.1"/>
    <property type="molecule type" value="Genomic_DNA"/>
</dbReference>
<dbReference type="NCBIfam" id="NF003315">
    <property type="entry name" value="PRK04323.1"/>
    <property type="match status" value="1"/>
</dbReference>
<proteinExistence type="inferred from homology"/>
<evidence type="ECO:0000313" key="3">
    <source>
        <dbReference type="EMBL" id="BAV92180.1"/>
    </source>
</evidence>
<dbReference type="KEGG" id="dtr:RSDT_0668"/>
<dbReference type="OrthoDB" id="5432174at2"/>
<dbReference type="Pfam" id="PF04025">
    <property type="entry name" value="RemA-like"/>
    <property type="match status" value="1"/>
</dbReference>
<dbReference type="PANTHER" id="PTHR38449:SF1">
    <property type="entry name" value="REGULATORY PROTEIN SSL2874-RELATED"/>
    <property type="match status" value="1"/>
</dbReference>
<comment type="similarity">
    <text evidence="1">Belongs to the RemA family.</text>
</comment>
<evidence type="ECO:0000256" key="1">
    <source>
        <dbReference type="HAMAP-Rule" id="MF_01503"/>
    </source>
</evidence>
<feature type="region of interest" description="Disordered" evidence="2">
    <location>
        <begin position="76"/>
        <end position="110"/>
    </location>
</feature>
<dbReference type="RefSeq" id="WP_096399697.1">
    <property type="nucleotide sequence ID" value="NZ_AP017368.1"/>
</dbReference>
<dbReference type="InterPro" id="IPR007169">
    <property type="entry name" value="RemA-like"/>
</dbReference>
<reference evidence="3 4" key="1">
    <citation type="journal article" date="2017" name="ISME J.">
        <title>Genome of 'Ca. Desulfovibrio trichonymphae', an H2-oxidizing bacterium in a tripartite symbiotic system within a protist cell in the termite gut.</title>
        <authorList>
            <person name="Kuwahara H."/>
            <person name="Yuki M."/>
            <person name="Izawa K."/>
            <person name="Ohkuma M."/>
            <person name="Hongoh Y."/>
        </authorList>
    </citation>
    <scope>NUCLEOTIDE SEQUENCE [LARGE SCALE GENOMIC DNA]</scope>
    <source>
        <strain evidence="3 4">Rs-N31</strain>
    </source>
</reference>
<accession>A0A1J1DWD0</accession>
<dbReference type="HAMAP" id="MF_01503">
    <property type="entry name" value="RemA"/>
    <property type="match status" value="1"/>
</dbReference>
<name>A0A1J1DWD0_9BACT</name>